<feature type="transmembrane region" description="Helical" evidence="2">
    <location>
        <begin position="31"/>
        <end position="54"/>
    </location>
</feature>
<feature type="compositionally biased region" description="Basic and acidic residues" evidence="1">
    <location>
        <begin position="471"/>
        <end position="487"/>
    </location>
</feature>
<evidence type="ECO:0000313" key="4">
    <source>
        <dbReference type="Proteomes" id="UP001174909"/>
    </source>
</evidence>
<keyword evidence="4" id="KW-1185">Reference proteome</keyword>
<protein>
    <submittedName>
        <fullName evidence="3">Membralin</fullName>
    </submittedName>
</protein>
<evidence type="ECO:0000313" key="3">
    <source>
        <dbReference type="EMBL" id="CAI8025538.1"/>
    </source>
</evidence>
<feature type="region of interest" description="Disordered" evidence="1">
    <location>
        <begin position="109"/>
        <end position="137"/>
    </location>
</feature>
<dbReference type="InterPro" id="IPR019144">
    <property type="entry name" value="Membralin"/>
</dbReference>
<dbReference type="PANTHER" id="PTHR21650">
    <property type="entry name" value="MEMBRALIN/KINETOCHORE PROTEIN NUF2"/>
    <property type="match status" value="1"/>
</dbReference>
<feature type="compositionally biased region" description="Basic and acidic residues" evidence="1">
    <location>
        <begin position="113"/>
        <end position="135"/>
    </location>
</feature>
<dbReference type="PANTHER" id="PTHR21650:SF4">
    <property type="entry name" value="MEMBRALIN"/>
    <property type="match status" value="1"/>
</dbReference>
<dbReference type="Proteomes" id="UP001174909">
    <property type="component" value="Unassembled WGS sequence"/>
</dbReference>
<feature type="transmembrane region" description="Helical" evidence="2">
    <location>
        <begin position="265"/>
        <end position="283"/>
    </location>
</feature>
<dbReference type="GO" id="GO:1904294">
    <property type="term" value="P:positive regulation of ERAD pathway"/>
    <property type="evidence" value="ECO:0007669"/>
    <property type="project" value="TreeGrafter"/>
</dbReference>
<accession>A0AA35WL67</accession>
<dbReference type="GO" id="GO:0005783">
    <property type="term" value="C:endoplasmic reticulum"/>
    <property type="evidence" value="ECO:0007669"/>
    <property type="project" value="TreeGrafter"/>
</dbReference>
<sequence length="539" mass="63184">MDREVILRRNVAFNVIYRRITYFYPRFVHPIIRWLMEVTFLLLAILTLSLWSYVHMKYVVEQEDCLTDIKDRPFSFDVILQVEVYSNTTELYYFAKKYSSQSTKNMTTSTLKMDGENYGKDTNAAERDGESDQNKSEQLSINVEHDGYEQLSLFEILDIYTLKLYSVDYTILEFSQEPGYLSLSHSARAHLNITTRHLYIDPENNTCFGGGFGRFITKYILGYEMMIIASFKNLLPASQGSGYVKNLVTGSHYYYRVQWMGKWRYIAGLLPTFFFTLVASVLLRQIHYHGFKFLTHFHHLLNEGIPMPIQTGAQVPFLIITYAAIGLVIVMSEALGDDSVFSLLMVSTVWEADQFYAVFCRHKISRAYFPMFFFLYHTLPYAYFLRFNGQFWFLPFLFHWLLIQNAILFFLHHFELNAQNQAVENPIQLANFQQQHRMQPQRLPLELQPQNEGQNIGRTVMRTHEDEEDREISQRAPVEESRTSAEERSTVFIPSLREGHMPAVEVVNRQDVGSLSLTDPDRQCIRERRLMHLDRQGNL</sequence>
<dbReference type="EMBL" id="CASHTH010002161">
    <property type="protein sequence ID" value="CAI8025538.1"/>
    <property type="molecule type" value="Genomic_DNA"/>
</dbReference>
<dbReference type="GO" id="GO:0034976">
    <property type="term" value="P:response to endoplasmic reticulum stress"/>
    <property type="evidence" value="ECO:0007669"/>
    <property type="project" value="TreeGrafter"/>
</dbReference>
<dbReference type="AlphaFoldDB" id="A0AA35WL67"/>
<evidence type="ECO:0000256" key="1">
    <source>
        <dbReference type="SAM" id="MobiDB-lite"/>
    </source>
</evidence>
<proteinExistence type="predicted"/>
<evidence type="ECO:0000256" key="2">
    <source>
        <dbReference type="SAM" id="Phobius"/>
    </source>
</evidence>
<keyword evidence="2" id="KW-0472">Membrane</keyword>
<reference evidence="3" key="1">
    <citation type="submission" date="2023-03" db="EMBL/GenBank/DDBJ databases">
        <authorList>
            <person name="Steffen K."/>
            <person name="Cardenas P."/>
        </authorList>
    </citation>
    <scope>NUCLEOTIDE SEQUENCE</scope>
</reference>
<comment type="caution">
    <text evidence="3">The sequence shown here is derived from an EMBL/GenBank/DDBJ whole genome shotgun (WGS) entry which is preliminary data.</text>
</comment>
<keyword evidence="2" id="KW-0812">Transmembrane</keyword>
<feature type="transmembrane region" description="Helical" evidence="2">
    <location>
        <begin position="315"/>
        <end position="335"/>
    </location>
</feature>
<keyword evidence="2" id="KW-1133">Transmembrane helix</keyword>
<feature type="transmembrane region" description="Helical" evidence="2">
    <location>
        <begin position="367"/>
        <end position="385"/>
    </location>
</feature>
<dbReference type="Pfam" id="PF09746">
    <property type="entry name" value="Membralin"/>
    <property type="match status" value="2"/>
</dbReference>
<name>A0AA35WL67_GEOBA</name>
<gene>
    <name evidence="3" type="ORF">GBAR_LOCUS14744</name>
</gene>
<feature type="region of interest" description="Disordered" evidence="1">
    <location>
        <begin position="462"/>
        <end position="487"/>
    </location>
</feature>
<feature type="transmembrane region" description="Helical" evidence="2">
    <location>
        <begin position="391"/>
        <end position="411"/>
    </location>
</feature>
<organism evidence="3 4">
    <name type="scientific">Geodia barretti</name>
    <name type="common">Barrett's horny sponge</name>
    <dbReference type="NCBI Taxonomy" id="519541"/>
    <lineage>
        <taxon>Eukaryota</taxon>
        <taxon>Metazoa</taxon>
        <taxon>Porifera</taxon>
        <taxon>Demospongiae</taxon>
        <taxon>Heteroscleromorpha</taxon>
        <taxon>Tetractinellida</taxon>
        <taxon>Astrophorina</taxon>
        <taxon>Geodiidae</taxon>
        <taxon>Geodia</taxon>
    </lineage>
</organism>